<reference evidence="2 3" key="1">
    <citation type="submission" date="2018-08" db="EMBL/GenBank/DDBJ databases">
        <title>Sequencing the genomes of 1000 actinobacteria strains.</title>
        <authorList>
            <person name="Klenk H.-P."/>
        </authorList>
    </citation>
    <scope>NUCLEOTIDE SEQUENCE [LARGE SCALE GENOMIC DNA]</scope>
    <source>
        <strain evidence="2 3">DSM 44099</strain>
    </source>
</reference>
<evidence type="ECO:0000256" key="1">
    <source>
        <dbReference type="SAM" id="Phobius"/>
    </source>
</evidence>
<dbReference type="EMBL" id="QUMQ01000001">
    <property type="protein sequence ID" value="REF97448.1"/>
    <property type="molecule type" value="Genomic_DNA"/>
</dbReference>
<proteinExistence type="predicted"/>
<comment type="caution">
    <text evidence="2">The sequence shown here is derived from an EMBL/GenBank/DDBJ whole genome shotgun (WGS) entry which is preliminary data.</text>
</comment>
<keyword evidence="1" id="KW-0812">Transmembrane</keyword>
<feature type="transmembrane region" description="Helical" evidence="1">
    <location>
        <begin position="6"/>
        <end position="25"/>
    </location>
</feature>
<accession>A0A3D9ZJ86</accession>
<organism evidence="2 3">
    <name type="scientific">Asanoa ferruginea</name>
    <dbReference type="NCBI Taxonomy" id="53367"/>
    <lineage>
        <taxon>Bacteria</taxon>
        <taxon>Bacillati</taxon>
        <taxon>Actinomycetota</taxon>
        <taxon>Actinomycetes</taxon>
        <taxon>Micromonosporales</taxon>
        <taxon>Micromonosporaceae</taxon>
        <taxon>Asanoa</taxon>
    </lineage>
</organism>
<sequence>MRSRDWAATLVTVVAVLWGGLGYLATRPADFHDYRTMTVSAAQSAYGAVATARLAAGARADGRVTAAFARASLADARDALGGAAKNFAAEGPPDERSRKLRDELDPLLREAKAALDGIEEADGTPAALRAAADGAAAVSDGLTTFIAVHS</sequence>
<keyword evidence="1" id="KW-0472">Membrane</keyword>
<dbReference type="AlphaFoldDB" id="A0A3D9ZJ86"/>
<evidence type="ECO:0000313" key="3">
    <source>
        <dbReference type="Proteomes" id="UP000256913"/>
    </source>
</evidence>
<keyword evidence="1" id="KW-1133">Transmembrane helix</keyword>
<name>A0A3D9ZJ86_9ACTN</name>
<dbReference type="Proteomes" id="UP000256913">
    <property type="component" value="Unassembled WGS sequence"/>
</dbReference>
<dbReference type="RefSeq" id="WP_116068893.1">
    <property type="nucleotide sequence ID" value="NZ_BONB01000014.1"/>
</dbReference>
<keyword evidence="3" id="KW-1185">Reference proteome</keyword>
<evidence type="ECO:0000313" key="2">
    <source>
        <dbReference type="EMBL" id="REF97448.1"/>
    </source>
</evidence>
<protein>
    <submittedName>
        <fullName evidence="2">Uncharacterized protein</fullName>
    </submittedName>
</protein>
<dbReference type="OrthoDB" id="10016637at2"/>
<gene>
    <name evidence="2" type="ORF">DFJ67_3446</name>
</gene>